<evidence type="ECO:0000313" key="1">
    <source>
        <dbReference type="EMBL" id="MEA5478033.1"/>
    </source>
</evidence>
<sequence length="75" mass="8409">MHSIRMRSKVGKNGLLQLQLPQSTEGSELDIILVYESAPKFAASTKVNPKFYGCIDDDTFVRHPQGTQSERESIL</sequence>
<dbReference type="EMBL" id="JAYGIE010000052">
    <property type="protein sequence ID" value="MEA5478033.1"/>
    <property type="molecule type" value="Genomic_DNA"/>
</dbReference>
<keyword evidence="2" id="KW-1185">Reference proteome</keyword>
<dbReference type="RefSeq" id="WP_323261612.1">
    <property type="nucleotide sequence ID" value="NZ_JAYGIE010000052.1"/>
</dbReference>
<reference evidence="1 2" key="1">
    <citation type="submission" date="2023-12" db="EMBL/GenBank/DDBJ databases">
        <title>Baltic Sea Cyanobacteria.</title>
        <authorList>
            <person name="Delbaje E."/>
            <person name="Fewer D.P."/>
            <person name="Shishido T.K."/>
        </authorList>
    </citation>
    <scope>NUCLEOTIDE SEQUENCE [LARGE SCALE GENOMIC DNA]</scope>
    <source>
        <strain evidence="1 2">UHCC 0370</strain>
    </source>
</reference>
<accession>A0ABU5TK85</accession>
<dbReference type="Proteomes" id="UP001301388">
    <property type="component" value="Unassembled WGS sequence"/>
</dbReference>
<protein>
    <submittedName>
        <fullName evidence="1">Uncharacterized protein</fullName>
    </submittedName>
</protein>
<name>A0ABU5TK85_9CYAN</name>
<gene>
    <name evidence="1" type="ORF">VB774_10420</name>
</gene>
<organism evidence="1 2">
    <name type="scientific">Pseudanabaena galeata UHCC 0370</name>
    <dbReference type="NCBI Taxonomy" id="3110310"/>
    <lineage>
        <taxon>Bacteria</taxon>
        <taxon>Bacillati</taxon>
        <taxon>Cyanobacteriota</taxon>
        <taxon>Cyanophyceae</taxon>
        <taxon>Pseudanabaenales</taxon>
        <taxon>Pseudanabaenaceae</taxon>
        <taxon>Pseudanabaena</taxon>
    </lineage>
</organism>
<comment type="caution">
    <text evidence="1">The sequence shown here is derived from an EMBL/GenBank/DDBJ whole genome shotgun (WGS) entry which is preliminary data.</text>
</comment>
<proteinExistence type="predicted"/>
<evidence type="ECO:0000313" key="2">
    <source>
        <dbReference type="Proteomes" id="UP001301388"/>
    </source>
</evidence>